<dbReference type="InterPro" id="IPR008254">
    <property type="entry name" value="Flavodoxin/NO_synth"/>
</dbReference>
<sequence>MTLHTLVGTTSGNTEYLAEQLNQWLETKGVSTQLHDYPNIQEVPLSQSAWLVCVATHGAGEYAESIDQFMQDLANQKPDLSTVKVAVLSIGDSSYDTFCQAGIDAQSLFENLGAQIVGERLDIDMMLDPDPEVSAQAWLATLYDRLI</sequence>
<dbReference type="PANTHER" id="PTHR42809">
    <property type="entry name" value="FLAVODOXIN 2"/>
    <property type="match status" value="1"/>
</dbReference>
<dbReference type="EMBL" id="QLMD01000006">
    <property type="protein sequence ID" value="RAJ97060.1"/>
    <property type="molecule type" value="Genomic_DNA"/>
</dbReference>
<keyword evidence="11" id="KW-1185">Reference proteome</keyword>
<organism evidence="8 10">
    <name type="scientific">Aliidiomarina maris</name>
    <dbReference type="NCBI Taxonomy" id="531312"/>
    <lineage>
        <taxon>Bacteria</taxon>
        <taxon>Pseudomonadati</taxon>
        <taxon>Pseudomonadota</taxon>
        <taxon>Gammaproteobacteria</taxon>
        <taxon>Alteromonadales</taxon>
        <taxon>Idiomarinaceae</taxon>
        <taxon>Aliidiomarina</taxon>
    </lineage>
</organism>
<dbReference type="GO" id="GO:0010181">
    <property type="term" value="F:FMN binding"/>
    <property type="evidence" value="ECO:0007669"/>
    <property type="project" value="InterPro"/>
</dbReference>
<dbReference type="InterPro" id="IPR050619">
    <property type="entry name" value="Flavodoxin"/>
</dbReference>
<dbReference type="SUPFAM" id="SSF52218">
    <property type="entry name" value="Flavoproteins"/>
    <property type="match status" value="1"/>
</dbReference>
<dbReference type="PROSITE" id="PS50902">
    <property type="entry name" value="FLAVODOXIN_LIKE"/>
    <property type="match status" value="1"/>
</dbReference>
<gene>
    <name evidence="8" type="ORF">B0I24_106123</name>
    <name evidence="9" type="ORF">CWE07_08325</name>
</gene>
<dbReference type="OrthoDB" id="359268at2"/>
<protein>
    <submittedName>
        <fullName evidence="8">MioC protein</fullName>
    </submittedName>
</protein>
<evidence type="ECO:0000313" key="9">
    <source>
        <dbReference type="EMBL" id="RUO24664.1"/>
    </source>
</evidence>
<keyword evidence="4" id="KW-0285">Flavoprotein</keyword>
<dbReference type="Gene3D" id="3.40.50.360">
    <property type="match status" value="1"/>
</dbReference>
<accession>A0A327WX39</accession>
<reference evidence="9 11" key="1">
    <citation type="journal article" date="2018" name="Front. Microbiol.">
        <title>Genome-Based Analysis Reveals the Taxonomy and Diversity of the Family Idiomarinaceae.</title>
        <authorList>
            <person name="Liu Y."/>
            <person name="Lai Q."/>
            <person name="Shao Z."/>
        </authorList>
    </citation>
    <scope>NUCLEOTIDE SEQUENCE [LARGE SCALE GENOMIC DNA]</scope>
    <source>
        <strain evidence="9 11">CF12-14</strain>
    </source>
</reference>
<proteinExistence type="inferred from homology"/>
<evidence type="ECO:0000313" key="8">
    <source>
        <dbReference type="EMBL" id="RAJ97060.1"/>
    </source>
</evidence>
<name>A0A327WX39_9GAMM</name>
<feature type="domain" description="Flavodoxin-like" evidence="7">
    <location>
        <begin position="3"/>
        <end position="143"/>
    </location>
</feature>
<comment type="caution">
    <text evidence="8">The sequence shown here is derived from an EMBL/GenBank/DDBJ whole genome shotgun (WGS) entry which is preliminary data.</text>
</comment>
<dbReference type="EMBL" id="PIPK01000006">
    <property type="protein sequence ID" value="RUO24664.1"/>
    <property type="molecule type" value="Genomic_DNA"/>
</dbReference>
<dbReference type="InterPro" id="IPR029039">
    <property type="entry name" value="Flavoprotein-like_sf"/>
</dbReference>
<evidence type="ECO:0000259" key="7">
    <source>
        <dbReference type="PROSITE" id="PS50902"/>
    </source>
</evidence>
<dbReference type="Proteomes" id="UP000287865">
    <property type="component" value="Unassembled WGS sequence"/>
</dbReference>
<keyword evidence="5" id="KW-0288">FMN</keyword>
<evidence type="ECO:0000256" key="6">
    <source>
        <dbReference type="ARBA" id="ARBA00022982"/>
    </source>
</evidence>
<evidence type="ECO:0000256" key="2">
    <source>
        <dbReference type="ARBA" id="ARBA00005267"/>
    </source>
</evidence>
<evidence type="ECO:0000313" key="10">
    <source>
        <dbReference type="Proteomes" id="UP000249203"/>
    </source>
</evidence>
<dbReference type="Proteomes" id="UP000249203">
    <property type="component" value="Unassembled WGS sequence"/>
</dbReference>
<evidence type="ECO:0000313" key="11">
    <source>
        <dbReference type="Proteomes" id="UP000287865"/>
    </source>
</evidence>
<dbReference type="AlphaFoldDB" id="A0A327WX39"/>
<reference evidence="8 10" key="2">
    <citation type="submission" date="2018-06" db="EMBL/GenBank/DDBJ databases">
        <title>Genomic Encyclopedia of Type Strains, Phase III (KMG-III): the genomes of soil and plant-associated and newly described type strains.</title>
        <authorList>
            <person name="Whitman W."/>
        </authorList>
    </citation>
    <scope>NUCLEOTIDE SEQUENCE [LARGE SCALE GENOMIC DNA]</scope>
    <source>
        <strain evidence="8 10">CGMCC 1.15366</strain>
    </source>
</reference>
<comment type="similarity">
    <text evidence="2">Belongs to the flavodoxin family.</text>
</comment>
<evidence type="ECO:0000256" key="1">
    <source>
        <dbReference type="ARBA" id="ARBA00001917"/>
    </source>
</evidence>
<dbReference type="Pfam" id="PF00258">
    <property type="entry name" value="Flavodoxin_1"/>
    <property type="match status" value="1"/>
</dbReference>
<keyword evidence="3" id="KW-0813">Transport</keyword>
<keyword evidence="6" id="KW-0249">Electron transport</keyword>
<evidence type="ECO:0000256" key="4">
    <source>
        <dbReference type="ARBA" id="ARBA00022630"/>
    </source>
</evidence>
<evidence type="ECO:0000256" key="3">
    <source>
        <dbReference type="ARBA" id="ARBA00022448"/>
    </source>
</evidence>
<dbReference type="PANTHER" id="PTHR42809:SF1">
    <property type="entry name" value="FLAVODOXIN 1"/>
    <property type="match status" value="1"/>
</dbReference>
<dbReference type="RefSeq" id="WP_111569426.1">
    <property type="nucleotide sequence ID" value="NZ_PIPK01000006.1"/>
</dbReference>
<comment type="cofactor">
    <cofactor evidence="1">
        <name>FMN</name>
        <dbReference type="ChEBI" id="CHEBI:58210"/>
    </cofactor>
</comment>
<evidence type="ECO:0000256" key="5">
    <source>
        <dbReference type="ARBA" id="ARBA00022643"/>
    </source>
</evidence>